<organism evidence="3 4">
    <name type="scientific">Haloflavibacter putidus</name>
    <dbReference type="NCBI Taxonomy" id="2576776"/>
    <lineage>
        <taxon>Bacteria</taxon>
        <taxon>Pseudomonadati</taxon>
        <taxon>Bacteroidota</taxon>
        <taxon>Flavobacteriia</taxon>
        <taxon>Flavobacteriales</taxon>
        <taxon>Flavobacteriaceae</taxon>
        <taxon>Haloflavibacter</taxon>
    </lineage>
</organism>
<dbReference type="SMART" id="SM00028">
    <property type="entry name" value="TPR"/>
    <property type="match status" value="5"/>
</dbReference>
<dbReference type="RefSeq" id="WP_141422177.1">
    <property type="nucleotide sequence ID" value="NZ_VIAR01000010.1"/>
</dbReference>
<dbReference type="PANTHER" id="PTHR12558:SF13">
    <property type="entry name" value="CELL DIVISION CYCLE PROTEIN 27 HOMOLOG"/>
    <property type="match status" value="1"/>
</dbReference>
<keyword evidence="4" id="KW-1185">Reference proteome</keyword>
<dbReference type="InterPro" id="IPR019734">
    <property type="entry name" value="TPR_rpt"/>
</dbReference>
<evidence type="ECO:0000313" key="4">
    <source>
        <dbReference type="Proteomes" id="UP000317169"/>
    </source>
</evidence>
<feature type="signal peptide" evidence="2">
    <location>
        <begin position="1"/>
        <end position="19"/>
    </location>
</feature>
<sequence>MRFSLLYIALFFLCGNLFAQSPQLADNYMDQGEYEKAKSIYQKLLEKAPNNLRYMQQLTKVYQELEQYQLAEKLLLKNEDQANFYPNLLVEIGYNYQLMQKPEKAADFYEQAIDKVKTKPNYTYVIGNAFQDYNLLDEAVEVYEIGLKNAPNTNFTVQLARIYGEQGKLAKMFETYTDLIEEKPEYFYSVNRNFSQYITEDVDNEANVELRKLLLRKNQQQPKVLYNELLAWLFTQQNDFKKAFIQQKAIFMRSEKKQLHPFFDLAEITTKNKQTELSKDILEYVIENSNRERQQLNAHLKLLQLAITKAEPEDYKDITKDFENLLEDYGRATNTLGLQLAFAEFLAFTKKEPARAKNILQALLNQNLNRFEEGRIKLLLADILVFQEQFNQALIYYSQIQKKIKNTNLAQEARFRVARTSYYKGDFDWAQTQLKVLKSSSSQLIANDALELHLLISDNSQEDSTQTALKLFAKADLYAFQQENKKAKTFLDSILSQHKGEKIEDEALYRKAKILEKEKRYQEAAESYQKIIRYYGDDILADDAHFYLAELYQYQLNQPEEAKKHYQNIIFDFADSIHFVEARKQFRKLRGDAIQ</sequence>
<comment type="caution">
    <text evidence="3">The sequence shown here is derived from an EMBL/GenBank/DDBJ whole genome shotgun (WGS) entry which is preliminary data.</text>
</comment>
<gene>
    <name evidence="3" type="ORF">FKR84_10025</name>
</gene>
<dbReference type="Gene3D" id="1.25.40.10">
    <property type="entry name" value="Tetratricopeptide repeat domain"/>
    <property type="match status" value="3"/>
</dbReference>
<evidence type="ECO:0000313" key="3">
    <source>
        <dbReference type="EMBL" id="TQD36939.1"/>
    </source>
</evidence>
<keyword evidence="2" id="KW-0732">Signal</keyword>
<evidence type="ECO:0000256" key="1">
    <source>
        <dbReference type="PROSITE-ProRule" id="PRU00339"/>
    </source>
</evidence>
<evidence type="ECO:0000256" key="2">
    <source>
        <dbReference type="SAM" id="SignalP"/>
    </source>
</evidence>
<dbReference type="EMBL" id="VIAR01000010">
    <property type="protein sequence ID" value="TQD36939.1"/>
    <property type="molecule type" value="Genomic_DNA"/>
</dbReference>
<feature type="chain" id="PRO_5021282544" evidence="2">
    <location>
        <begin position="20"/>
        <end position="595"/>
    </location>
</feature>
<dbReference type="Proteomes" id="UP000317169">
    <property type="component" value="Unassembled WGS sequence"/>
</dbReference>
<keyword evidence="1" id="KW-0802">TPR repeat</keyword>
<dbReference type="PROSITE" id="PS50005">
    <property type="entry name" value="TPR"/>
    <property type="match status" value="1"/>
</dbReference>
<accession>A0A507ZID8</accession>
<dbReference type="SUPFAM" id="SSF48452">
    <property type="entry name" value="TPR-like"/>
    <property type="match status" value="2"/>
</dbReference>
<proteinExistence type="predicted"/>
<dbReference type="InterPro" id="IPR011990">
    <property type="entry name" value="TPR-like_helical_dom_sf"/>
</dbReference>
<feature type="repeat" description="TPR" evidence="1">
    <location>
        <begin position="18"/>
        <end position="51"/>
    </location>
</feature>
<dbReference type="Pfam" id="PF13174">
    <property type="entry name" value="TPR_6"/>
    <property type="match status" value="3"/>
</dbReference>
<dbReference type="PANTHER" id="PTHR12558">
    <property type="entry name" value="CELL DIVISION CYCLE 16,23,27"/>
    <property type="match status" value="1"/>
</dbReference>
<protein>
    <submittedName>
        <fullName evidence="3">Tetratricopeptide repeat protein</fullName>
    </submittedName>
</protein>
<dbReference type="OrthoDB" id="9763354at2"/>
<dbReference type="AlphaFoldDB" id="A0A507ZID8"/>
<name>A0A507ZID8_9FLAO</name>
<reference evidence="3 4" key="1">
    <citation type="submission" date="2019-06" db="EMBL/GenBank/DDBJ databases">
        <title>Flavibacter putida gen. nov., sp. nov., a novel marine bacterium of the family Flavobacteriaceae isolated from coastal seawater.</title>
        <authorList>
            <person name="Feng X."/>
        </authorList>
    </citation>
    <scope>NUCLEOTIDE SEQUENCE [LARGE SCALE GENOMIC DNA]</scope>
    <source>
        <strain evidence="3 4">PLHSN227</strain>
    </source>
</reference>